<feature type="compositionally biased region" description="Polar residues" evidence="1">
    <location>
        <begin position="67"/>
        <end position="80"/>
    </location>
</feature>
<feature type="region of interest" description="Disordered" evidence="1">
    <location>
        <begin position="277"/>
        <end position="296"/>
    </location>
</feature>
<name>A0A9P6C1B3_9AGAR</name>
<gene>
    <name evidence="2" type="ORF">P691DRAFT_643579</name>
</gene>
<feature type="compositionally biased region" description="Low complexity" evidence="1">
    <location>
        <begin position="29"/>
        <end position="49"/>
    </location>
</feature>
<accession>A0A9P6C1B3</accession>
<dbReference type="AlphaFoldDB" id="A0A9P6C1B3"/>
<dbReference type="PANTHER" id="PTHR28031:SF1">
    <property type="entry name" value="PROLINE-RICH PROTEIN HUA1"/>
    <property type="match status" value="1"/>
</dbReference>
<protein>
    <submittedName>
        <fullName evidence="2">Uncharacterized protein</fullName>
    </submittedName>
</protein>
<feature type="compositionally biased region" description="Polar residues" evidence="1">
    <location>
        <begin position="170"/>
        <end position="181"/>
    </location>
</feature>
<evidence type="ECO:0000313" key="3">
    <source>
        <dbReference type="Proteomes" id="UP000807342"/>
    </source>
</evidence>
<reference evidence="2" key="1">
    <citation type="submission" date="2020-11" db="EMBL/GenBank/DDBJ databases">
        <authorList>
            <consortium name="DOE Joint Genome Institute"/>
            <person name="Ahrendt S."/>
            <person name="Riley R."/>
            <person name="Andreopoulos W."/>
            <person name="Labutti K."/>
            <person name="Pangilinan J."/>
            <person name="Ruiz-Duenas F.J."/>
            <person name="Barrasa J.M."/>
            <person name="Sanchez-Garcia M."/>
            <person name="Camarero S."/>
            <person name="Miyauchi S."/>
            <person name="Serrano A."/>
            <person name="Linde D."/>
            <person name="Babiker R."/>
            <person name="Drula E."/>
            <person name="Ayuso-Fernandez I."/>
            <person name="Pacheco R."/>
            <person name="Padilla G."/>
            <person name="Ferreira P."/>
            <person name="Barriuso J."/>
            <person name="Kellner H."/>
            <person name="Castanera R."/>
            <person name="Alfaro M."/>
            <person name="Ramirez L."/>
            <person name="Pisabarro A.G."/>
            <person name="Kuo A."/>
            <person name="Tritt A."/>
            <person name="Lipzen A."/>
            <person name="He G."/>
            <person name="Yan M."/>
            <person name="Ng V."/>
            <person name="Cullen D."/>
            <person name="Martin F."/>
            <person name="Rosso M.-N."/>
            <person name="Henrissat B."/>
            <person name="Hibbett D."/>
            <person name="Martinez A.T."/>
            <person name="Grigoriev I.V."/>
        </authorList>
    </citation>
    <scope>NUCLEOTIDE SEQUENCE</scope>
    <source>
        <strain evidence="2">MF-IS2</strain>
    </source>
</reference>
<organism evidence="2 3">
    <name type="scientific">Macrolepiota fuliginosa MF-IS2</name>
    <dbReference type="NCBI Taxonomy" id="1400762"/>
    <lineage>
        <taxon>Eukaryota</taxon>
        <taxon>Fungi</taxon>
        <taxon>Dikarya</taxon>
        <taxon>Basidiomycota</taxon>
        <taxon>Agaricomycotina</taxon>
        <taxon>Agaricomycetes</taxon>
        <taxon>Agaricomycetidae</taxon>
        <taxon>Agaricales</taxon>
        <taxon>Agaricineae</taxon>
        <taxon>Agaricaceae</taxon>
        <taxon>Macrolepiota</taxon>
    </lineage>
</organism>
<dbReference type="PANTHER" id="PTHR28031">
    <property type="entry name" value="PROLINE-RICH PROTEIN HUA1"/>
    <property type="match status" value="1"/>
</dbReference>
<feature type="compositionally biased region" description="Low complexity" evidence="1">
    <location>
        <begin position="194"/>
        <end position="203"/>
    </location>
</feature>
<dbReference type="EMBL" id="MU151299">
    <property type="protein sequence ID" value="KAF9445465.1"/>
    <property type="molecule type" value="Genomic_DNA"/>
</dbReference>
<comment type="caution">
    <text evidence="2">The sequence shown here is derived from an EMBL/GenBank/DDBJ whole genome shotgun (WGS) entry which is preliminary data.</text>
</comment>
<feature type="region of interest" description="Disordered" evidence="1">
    <location>
        <begin position="1"/>
        <end position="203"/>
    </location>
</feature>
<keyword evidence="3" id="KW-1185">Reference proteome</keyword>
<sequence>DPLEEPPPYTPRADPLQGETTVEVGPSRPFQQAPAHQSQPQPQSRPAQSTFLSPHPTGSSRRGGGSLWQQLSDQFDQFATQLERHATGMNSRPYGSSLSPQRTGAPWSSYPGQSASGLSSYPRATSAPAPPLPPRRPSTSPVTAPESSEFAREFYTAGTGDELSPETEAHQSVSHQLSQNHAPPPQHPPEERGPTTTPVPGRPLLRSGQLLVYPRGHICEKCHNTGYKHYDPLRPCKKCWSKYSKPFSGPLAYSYSSSPSTSNTQNINLQKPLPLHIGGPPRRQGPPLPPRPASIGGYHHTIPQDSYYTRGPAVTATPGMGAPPPGATIYRPGDPRIGGDLCWRCNGKGTMNIFIDIINCPICGGCGRTF</sequence>
<feature type="compositionally biased region" description="Polar residues" evidence="1">
    <location>
        <begin position="88"/>
        <end position="102"/>
    </location>
</feature>
<feature type="non-terminal residue" evidence="2">
    <location>
        <position position="370"/>
    </location>
</feature>
<feature type="compositionally biased region" description="Pro residues" evidence="1">
    <location>
        <begin position="1"/>
        <end position="10"/>
    </location>
</feature>
<dbReference type="Proteomes" id="UP000807342">
    <property type="component" value="Unassembled WGS sequence"/>
</dbReference>
<dbReference type="OrthoDB" id="2405700at2759"/>
<dbReference type="GO" id="GO:0005737">
    <property type="term" value="C:cytoplasm"/>
    <property type="evidence" value="ECO:0007669"/>
    <property type="project" value="TreeGrafter"/>
</dbReference>
<feature type="non-terminal residue" evidence="2">
    <location>
        <position position="1"/>
    </location>
</feature>
<dbReference type="InterPro" id="IPR038910">
    <property type="entry name" value="Hua1-like"/>
</dbReference>
<evidence type="ECO:0000256" key="1">
    <source>
        <dbReference type="SAM" id="MobiDB-lite"/>
    </source>
</evidence>
<feature type="compositionally biased region" description="Polar residues" evidence="1">
    <location>
        <begin position="110"/>
        <end position="119"/>
    </location>
</feature>
<feature type="compositionally biased region" description="Pro residues" evidence="1">
    <location>
        <begin position="283"/>
        <end position="292"/>
    </location>
</feature>
<proteinExistence type="predicted"/>
<evidence type="ECO:0000313" key="2">
    <source>
        <dbReference type="EMBL" id="KAF9445465.1"/>
    </source>
</evidence>
<feature type="compositionally biased region" description="Polar residues" evidence="1">
    <location>
        <begin position="50"/>
        <end position="60"/>
    </location>
</feature>